<evidence type="ECO:0000313" key="2">
    <source>
        <dbReference type="Proteomes" id="UP001381693"/>
    </source>
</evidence>
<dbReference type="GO" id="GO:0030496">
    <property type="term" value="C:midbody"/>
    <property type="evidence" value="ECO:0007669"/>
    <property type="project" value="TreeGrafter"/>
</dbReference>
<feature type="non-terminal residue" evidence="1">
    <location>
        <position position="95"/>
    </location>
</feature>
<dbReference type="GO" id="GO:0051256">
    <property type="term" value="P:mitotic spindle midzone assembly"/>
    <property type="evidence" value="ECO:0007669"/>
    <property type="project" value="TreeGrafter"/>
</dbReference>
<dbReference type="PANTHER" id="PTHR46199:SF3">
    <property type="entry name" value="RAC GTPASE-ACTIVATING PROTEIN 1"/>
    <property type="match status" value="1"/>
</dbReference>
<dbReference type="GO" id="GO:0005634">
    <property type="term" value="C:nucleus"/>
    <property type="evidence" value="ECO:0007669"/>
    <property type="project" value="TreeGrafter"/>
</dbReference>
<dbReference type="PANTHER" id="PTHR46199">
    <property type="entry name" value="RAC GTPASE-ACTIVATING PROTEIN 1"/>
    <property type="match status" value="1"/>
</dbReference>
<evidence type="ECO:0000313" key="1">
    <source>
        <dbReference type="EMBL" id="KAK7066037.1"/>
    </source>
</evidence>
<dbReference type="EMBL" id="JAXCGZ010019514">
    <property type="protein sequence ID" value="KAK7066037.1"/>
    <property type="molecule type" value="Genomic_DNA"/>
</dbReference>
<comment type="caution">
    <text evidence="1">The sequence shown here is derived from an EMBL/GenBank/DDBJ whole genome shotgun (WGS) entry which is preliminary data.</text>
</comment>
<proteinExistence type="predicted"/>
<dbReference type="GO" id="GO:0051233">
    <property type="term" value="C:spindle midzone"/>
    <property type="evidence" value="ECO:0007669"/>
    <property type="project" value="TreeGrafter"/>
</dbReference>
<accession>A0AAN9A1A5</accession>
<dbReference type="Gene3D" id="1.10.555.10">
    <property type="entry name" value="Rho GTPase activation protein"/>
    <property type="match status" value="1"/>
</dbReference>
<gene>
    <name evidence="1" type="ORF">SK128_001147</name>
</gene>
<keyword evidence="2" id="KW-1185">Reference proteome</keyword>
<reference evidence="1 2" key="1">
    <citation type="submission" date="2023-11" db="EMBL/GenBank/DDBJ databases">
        <title>Halocaridina rubra genome assembly.</title>
        <authorList>
            <person name="Smith C."/>
        </authorList>
    </citation>
    <scope>NUCLEOTIDE SEQUENCE [LARGE SCALE GENOMIC DNA]</scope>
    <source>
        <strain evidence="1">EP-1</strain>
        <tissue evidence="1">Whole</tissue>
    </source>
</reference>
<organism evidence="1 2">
    <name type="scientific">Halocaridina rubra</name>
    <name type="common">Hawaiian red shrimp</name>
    <dbReference type="NCBI Taxonomy" id="373956"/>
    <lineage>
        <taxon>Eukaryota</taxon>
        <taxon>Metazoa</taxon>
        <taxon>Ecdysozoa</taxon>
        <taxon>Arthropoda</taxon>
        <taxon>Crustacea</taxon>
        <taxon>Multicrustacea</taxon>
        <taxon>Malacostraca</taxon>
        <taxon>Eumalacostraca</taxon>
        <taxon>Eucarida</taxon>
        <taxon>Decapoda</taxon>
        <taxon>Pleocyemata</taxon>
        <taxon>Caridea</taxon>
        <taxon>Atyoidea</taxon>
        <taxon>Atyidae</taxon>
        <taxon>Halocaridina</taxon>
    </lineage>
</organism>
<sequence>MPISNLPKLFGVTIVGYSVADPQPAAMVIETHQQQIVMEKLLKISSDYWNTFINVLDENLYNTANQPYQSILGDIPAGGNTKWRRSFLSSTTLQI</sequence>
<dbReference type="GO" id="GO:0005096">
    <property type="term" value="F:GTPase activator activity"/>
    <property type="evidence" value="ECO:0007669"/>
    <property type="project" value="TreeGrafter"/>
</dbReference>
<dbReference type="GO" id="GO:0032154">
    <property type="term" value="C:cleavage furrow"/>
    <property type="evidence" value="ECO:0007669"/>
    <property type="project" value="TreeGrafter"/>
</dbReference>
<name>A0AAN9A1A5_HALRR</name>
<dbReference type="AlphaFoldDB" id="A0AAN9A1A5"/>
<dbReference type="Proteomes" id="UP001381693">
    <property type="component" value="Unassembled WGS sequence"/>
</dbReference>
<dbReference type="GO" id="GO:0000281">
    <property type="term" value="P:mitotic cytokinesis"/>
    <property type="evidence" value="ECO:0007669"/>
    <property type="project" value="TreeGrafter"/>
</dbReference>
<protein>
    <submittedName>
        <fullName evidence="1">Uncharacterized protein</fullName>
    </submittedName>
</protein>
<dbReference type="GO" id="GO:0007266">
    <property type="term" value="P:Rho protein signal transduction"/>
    <property type="evidence" value="ECO:0007669"/>
    <property type="project" value="TreeGrafter"/>
</dbReference>
<dbReference type="GO" id="GO:0097149">
    <property type="term" value="C:centralspindlin complex"/>
    <property type="evidence" value="ECO:0007669"/>
    <property type="project" value="TreeGrafter"/>
</dbReference>
<dbReference type="InterPro" id="IPR008936">
    <property type="entry name" value="Rho_GTPase_activation_prot"/>
</dbReference>